<gene>
    <name evidence="1" type="ORF">AMETH_2355</name>
</gene>
<proteinExistence type="predicted"/>
<dbReference type="PATRIC" id="fig|1068978.7.peg.2509"/>
<evidence type="ECO:0000313" key="1">
    <source>
        <dbReference type="EMBL" id="AIJ22447.1"/>
    </source>
</evidence>
<organism evidence="1 2">
    <name type="scientific">Amycolatopsis methanolica 239</name>
    <dbReference type="NCBI Taxonomy" id="1068978"/>
    <lineage>
        <taxon>Bacteria</taxon>
        <taxon>Bacillati</taxon>
        <taxon>Actinomycetota</taxon>
        <taxon>Actinomycetes</taxon>
        <taxon>Pseudonocardiales</taxon>
        <taxon>Pseudonocardiaceae</taxon>
        <taxon>Amycolatopsis</taxon>
        <taxon>Amycolatopsis methanolica group</taxon>
    </lineage>
</organism>
<protein>
    <submittedName>
        <fullName evidence="1">Uncharacterized protein</fullName>
    </submittedName>
</protein>
<sequence length="134" mass="13774">MAGRGDRRVVLLDSMSQAEHADRGQIIVAASNGGAESGRIAVLSGCACAVLNDAGRGKDDAGIAGLAVMDEAGVPGAAVGHLTARISDGKDMWDNGVLTHVNEAGRRAGLRVGEPMRTAITRLLEEVAECPDVR</sequence>
<dbReference type="HOGENOM" id="CLU_156420_0_0_11"/>
<dbReference type="AlphaFoldDB" id="A0A076MXS2"/>
<dbReference type="STRING" id="1068978.AMETH_2355"/>
<name>A0A076MXS2_AMYME</name>
<dbReference type="Proteomes" id="UP000062973">
    <property type="component" value="Chromosome"/>
</dbReference>
<dbReference type="KEGG" id="amq:AMETH_2355"/>
<dbReference type="EMBL" id="CP009110">
    <property type="protein sequence ID" value="AIJ22447.1"/>
    <property type="molecule type" value="Genomic_DNA"/>
</dbReference>
<reference evidence="1 2" key="1">
    <citation type="submission" date="2014-07" db="EMBL/GenBank/DDBJ databases">
        <title>Whole Genome Sequence of the Amycolatopsis methanolica 239.</title>
        <authorList>
            <person name="Tang B."/>
        </authorList>
    </citation>
    <scope>NUCLEOTIDE SEQUENCE [LARGE SCALE GENOMIC DNA]</scope>
    <source>
        <strain evidence="1 2">239</strain>
    </source>
</reference>
<dbReference type="eggNOG" id="ENOG50330JE">
    <property type="taxonomic scope" value="Bacteria"/>
</dbReference>
<keyword evidence="2" id="KW-1185">Reference proteome</keyword>
<evidence type="ECO:0000313" key="2">
    <source>
        <dbReference type="Proteomes" id="UP000062973"/>
    </source>
</evidence>
<accession>A0A076MXS2</accession>